<gene>
    <name evidence="8" type="primary">fliD</name>
    <name evidence="8" type="ORF">G3N55_06900</name>
</gene>
<dbReference type="Pfam" id="PF07195">
    <property type="entry name" value="FliD_C"/>
    <property type="match status" value="1"/>
</dbReference>
<dbReference type="InterPro" id="IPR010809">
    <property type="entry name" value="FliD_C"/>
</dbReference>
<keyword evidence="4 5" id="KW-0975">Bacterial flagellum</keyword>
<comment type="function">
    <text evidence="5">Required for morphogenesis and for the elongation of the flagellar filament by facilitating polymerization of the flagellin monomers at the tip of growing filament. Forms a capping structure, which prevents flagellin subunits (transported through the central channel of the flagellum) from leaking out without polymerization at the distal end.</text>
</comment>
<dbReference type="RefSeq" id="WP_163298707.1">
    <property type="nucleotide sequence ID" value="NZ_JAAGRR010000066.1"/>
</dbReference>
<evidence type="ECO:0000256" key="2">
    <source>
        <dbReference type="ARBA" id="ARBA00011255"/>
    </source>
</evidence>
<protein>
    <recommendedName>
        <fullName evidence="5">Flagellar hook-associated protein 2</fullName>
        <shortName evidence="5">HAP2</shortName>
    </recommendedName>
    <alternativeName>
        <fullName evidence="5">Flagellar cap protein</fullName>
    </alternativeName>
</protein>
<feature type="domain" description="Flagellar hook-associated protein 2 N-terminal" evidence="6">
    <location>
        <begin position="12"/>
        <end position="107"/>
    </location>
</feature>
<dbReference type="PANTHER" id="PTHR30288:SF0">
    <property type="entry name" value="FLAGELLAR HOOK-ASSOCIATED PROTEIN 2"/>
    <property type="match status" value="1"/>
</dbReference>
<evidence type="ECO:0000313" key="9">
    <source>
        <dbReference type="Proteomes" id="UP000469346"/>
    </source>
</evidence>
<evidence type="ECO:0000259" key="7">
    <source>
        <dbReference type="Pfam" id="PF07195"/>
    </source>
</evidence>
<dbReference type="AlphaFoldDB" id="A0A6N9TN55"/>
<organism evidence="8 9">
    <name type="scientific">Dissulfurirhabdus thermomarina</name>
    <dbReference type="NCBI Taxonomy" id="1765737"/>
    <lineage>
        <taxon>Bacteria</taxon>
        <taxon>Deltaproteobacteria</taxon>
        <taxon>Dissulfurirhabdaceae</taxon>
        <taxon>Dissulfurirhabdus</taxon>
    </lineage>
</organism>
<dbReference type="Proteomes" id="UP000469346">
    <property type="component" value="Unassembled WGS sequence"/>
</dbReference>
<dbReference type="InterPro" id="IPR040026">
    <property type="entry name" value="FliD"/>
</dbReference>
<comment type="subcellular location">
    <subcellularLocation>
        <location evidence="5">Secreted</location>
    </subcellularLocation>
    <subcellularLocation>
        <location evidence="5">Bacterial flagellum</location>
    </subcellularLocation>
</comment>
<dbReference type="GO" id="GO:0071973">
    <property type="term" value="P:bacterial-type flagellum-dependent cell motility"/>
    <property type="evidence" value="ECO:0007669"/>
    <property type="project" value="TreeGrafter"/>
</dbReference>
<comment type="similarity">
    <text evidence="1 5">Belongs to the FliD family.</text>
</comment>
<evidence type="ECO:0000259" key="6">
    <source>
        <dbReference type="Pfam" id="PF02465"/>
    </source>
</evidence>
<dbReference type="EMBL" id="JAAGRR010000066">
    <property type="protein sequence ID" value="NDY42569.1"/>
    <property type="molecule type" value="Genomic_DNA"/>
</dbReference>
<keyword evidence="9" id="KW-1185">Reference proteome</keyword>
<evidence type="ECO:0000256" key="3">
    <source>
        <dbReference type="ARBA" id="ARBA00023054"/>
    </source>
</evidence>
<dbReference type="Pfam" id="PF07196">
    <property type="entry name" value="Flagellin_IN"/>
    <property type="match status" value="1"/>
</dbReference>
<dbReference type="GO" id="GO:0009424">
    <property type="term" value="C:bacterial-type flagellum hook"/>
    <property type="evidence" value="ECO:0007669"/>
    <property type="project" value="UniProtKB-UniRule"/>
</dbReference>
<dbReference type="InterPro" id="IPR003481">
    <property type="entry name" value="FliD_N"/>
</dbReference>
<keyword evidence="8" id="KW-0966">Cell projection</keyword>
<sequence length="455" mass="47703">MAGTITSLGIGSGIDLQGVLDKLKAADQVPITGMRTRKLQYEDQLVEFRKVNSQLLTVKNLALELTLEGTFGAKSVTSSQAEVLGASADETASAGSHTVTVSRLAKRNSWQSSGVASATTSVVTASGSFTYTVDGTQTTLTLTPGMTLQQLADAINDDEDNPGVTATVMDDGTGSGTAYHLVLTSDETGEDNAITIDTNGSTLTLSEVQAAGTLDALVTIDGITYQRGTNTISDVIAGVTLTLQGEGTSTVRVTADTDTVKSKIMGLVDAYNDVVQEISANSGYDFDTGIGGSLNGVGVFRDVVSDINQTLVSPIEGLGGAYDSFGAIGLTFNRNGTVTVDEATLDAALASNLDDVKKLFVGEGDVDGLAVALNDRLRDITKPSGGLIASEIDRVQSAVDRLEEDIAQATERLDRRYETLARQFAQMDEIMAELQSQGTYLATQFESLNSLWSGK</sequence>
<comment type="caution">
    <text evidence="8">The sequence shown here is derived from an EMBL/GenBank/DDBJ whole genome shotgun (WGS) entry which is preliminary data.</text>
</comment>
<feature type="coiled-coil region" evidence="5">
    <location>
        <begin position="392"/>
        <end position="437"/>
    </location>
</feature>
<reference evidence="8 9" key="1">
    <citation type="submission" date="2020-02" db="EMBL/GenBank/DDBJ databases">
        <title>Comparative genomics of sulfur disproportionating microorganisms.</title>
        <authorList>
            <person name="Ward L.M."/>
            <person name="Bertran E."/>
            <person name="Johnston D.T."/>
        </authorList>
    </citation>
    <scope>NUCLEOTIDE SEQUENCE [LARGE SCALE GENOMIC DNA]</scope>
    <source>
        <strain evidence="8 9">DSM 100025</strain>
    </source>
</reference>
<dbReference type="GO" id="GO:0005576">
    <property type="term" value="C:extracellular region"/>
    <property type="evidence" value="ECO:0007669"/>
    <property type="project" value="UniProtKB-SubCell"/>
</dbReference>
<evidence type="ECO:0000256" key="4">
    <source>
        <dbReference type="ARBA" id="ARBA00023143"/>
    </source>
</evidence>
<proteinExistence type="inferred from homology"/>
<dbReference type="PANTHER" id="PTHR30288">
    <property type="entry name" value="FLAGELLAR CAP/ASSEMBLY PROTEIN FLID"/>
    <property type="match status" value="1"/>
</dbReference>
<comment type="subunit">
    <text evidence="2 5">Homopentamer.</text>
</comment>
<keyword evidence="8" id="KW-0969">Cilium</keyword>
<keyword evidence="5" id="KW-0964">Secreted</keyword>
<evidence type="ECO:0000256" key="5">
    <source>
        <dbReference type="RuleBase" id="RU362066"/>
    </source>
</evidence>
<keyword evidence="8" id="KW-0282">Flagellum</keyword>
<dbReference type="Pfam" id="PF02465">
    <property type="entry name" value="FliD_N"/>
    <property type="match status" value="1"/>
</dbReference>
<keyword evidence="3 5" id="KW-0175">Coiled coil</keyword>
<dbReference type="GO" id="GO:0009421">
    <property type="term" value="C:bacterial-type flagellum filament cap"/>
    <property type="evidence" value="ECO:0007669"/>
    <property type="project" value="InterPro"/>
</dbReference>
<name>A0A6N9TN55_DISTH</name>
<evidence type="ECO:0000256" key="1">
    <source>
        <dbReference type="ARBA" id="ARBA00009764"/>
    </source>
</evidence>
<dbReference type="InterPro" id="IPR010810">
    <property type="entry name" value="Flagellin_hook_IN_motif"/>
</dbReference>
<accession>A0A6N9TN55</accession>
<evidence type="ECO:0000313" key="8">
    <source>
        <dbReference type="EMBL" id="NDY42569.1"/>
    </source>
</evidence>
<feature type="domain" description="Flagellar hook-associated protein 2 C-terminal" evidence="7">
    <location>
        <begin position="215"/>
        <end position="436"/>
    </location>
</feature>
<dbReference type="GO" id="GO:0007155">
    <property type="term" value="P:cell adhesion"/>
    <property type="evidence" value="ECO:0007669"/>
    <property type="project" value="InterPro"/>
</dbReference>